<organism evidence="2 3">
    <name type="scientific">Pectobacterium brasiliense</name>
    <dbReference type="NCBI Taxonomy" id="180957"/>
    <lineage>
        <taxon>Bacteria</taxon>
        <taxon>Pseudomonadati</taxon>
        <taxon>Pseudomonadota</taxon>
        <taxon>Gammaproteobacteria</taxon>
        <taxon>Enterobacterales</taxon>
        <taxon>Pectobacteriaceae</taxon>
        <taxon>Pectobacterium</taxon>
    </lineage>
</organism>
<keyword evidence="4" id="KW-1185">Reference proteome</keyword>
<dbReference type="EMBL" id="CP065031">
    <property type="protein sequence ID" value="QPK23457.1"/>
    <property type="molecule type" value="Genomic_DNA"/>
</dbReference>
<name>A0A433NJG1_9GAMM</name>
<evidence type="ECO:0000313" key="2">
    <source>
        <dbReference type="EMBL" id="QPK23457.1"/>
    </source>
</evidence>
<sequence length="319" mass="35154">MKPEMSTAVMIERVRALVPESQDGALLNQVANRIELLLAAESGMSREMACIRHALDIPPDQSVQSGVVNAFVRLNGETLGLRSLLEAYDRAAKDPVYQYQSGICNDENGETDWYWDDCDKGFYDQYAADRRRILYAAPPLPVDHDRLHEGAYRAGLTVGWNFGIEGNNDGFNQCLKAHEYSAVTPSSVVPDERVAYEEFIAKRLGDRIDTLRAKNGDPKNPDYMAWDMTVGWIAWQGRAAMSQSGNPVWSGIDWAKDCGPTQAVPEGWALVPAKATAAMVSAAGRAAREYMEEYGGNSPQVIYQAMLAAAPQLRKDGDA</sequence>
<protein>
    <recommendedName>
        <fullName evidence="5">DUF551 domain-containing protein</fullName>
    </recommendedName>
</protein>
<evidence type="ECO:0000313" key="1">
    <source>
        <dbReference type="EMBL" id="MBN3106497.1"/>
    </source>
</evidence>
<evidence type="ECO:0008006" key="5">
    <source>
        <dbReference type="Google" id="ProtNLM"/>
    </source>
</evidence>
<evidence type="ECO:0000313" key="3">
    <source>
        <dbReference type="Proteomes" id="UP000269351"/>
    </source>
</evidence>
<gene>
    <name evidence="2" type="ORF">F126LOC_017745</name>
    <name evidence="1" type="ORF">H4F48_10490</name>
</gene>
<dbReference type="AlphaFoldDB" id="A0A433NJG1"/>
<reference evidence="2 3" key="2">
    <citation type="submission" date="2020-11" db="EMBL/GenBank/DDBJ databases">
        <title>Complete genome sequence of Pectobacterium brasiliense strain F126.</title>
        <authorList>
            <person name="Miroshnikov K."/>
            <person name="Vo T.N.H."/>
            <person name="Khodykina M.V."/>
            <person name="Kabanova A.P."/>
            <person name="Shneider M."/>
            <person name="Korzhenkov A."/>
            <person name="Toschakov S.V."/>
            <person name="Miroshnikov K.A."/>
            <person name="Ignatov A.N."/>
            <person name="Mikhailova Y.V."/>
            <person name="Shelenkov A."/>
            <person name="Yanushevich Y.G."/>
            <person name="Evseev P.V."/>
        </authorList>
    </citation>
    <scope>NUCLEOTIDE SEQUENCE [LARGE SCALE GENOMIC DNA]</scope>
    <source>
        <strain evidence="2 3">F126</strain>
    </source>
</reference>
<proteinExistence type="predicted"/>
<dbReference type="RefSeq" id="WP_119870638.1">
    <property type="nucleotide sequence ID" value="NZ_CP059955.1"/>
</dbReference>
<accession>A0A433NJG1</accession>
<dbReference type="Proteomes" id="UP000762586">
    <property type="component" value="Unassembled WGS sequence"/>
</dbReference>
<dbReference type="EMBL" id="JACGET010000011">
    <property type="protein sequence ID" value="MBN3106497.1"/>
    <property type="molecule type" value="Genomic_DNA"/>
</dbReference>
<evidence type="ECO:0000313" key="4">
    <source>
        <dbReference type="Proteomes" id="UP000762586"/>
    </source>
</evidence>
<reference evidence="1 4" key="1">
    <citation type="submission" date="2020-07" db="EMBL/GenBank/DDBJ databases">
        <title>A pangenomic view of the genus Pectobacterium provides insights into genome organization, phylogeny, and virulence.</title>
        <authorList>
            <person name="Jonkheer E."/>
            <person name="Brankovics B."/>
            <person name="Houwers I."/>
            <person name="Van Der Wolf J."/>
            <person name="Bonants P."/>
            <person name="Vreeburg R."/>
            <person name="Bollema R."/>
            <person name="De Haan J."/>
            <person name="Berke L."/>
            <person name="De Ridder D."/>
            <person name="Smit S."/>
            <person name="Van Der Lee T.A.J."/>
        </authorList>
    </citation>
    <scope>NUCLEOTIDE SEQUENCE [LARGE SCALE GENOMIC DNA]</scope>
    <source>
        <strain evidence="1 4">NAK:384</strain>
    </source>
</reference>
<dbReference type="Proteomes" id="UP000269351">
    <property type="component" value="Chromosome"/>
</dbReference>